<dbReference type="Proteomes" id="UP000242219">
    <property type="component" value="Unassembled WGS sequence"/>
</dbReference>
<dbReference type="AlphaFoldDB" id="A0A1V6M267"/>
<sequence length="738" mass="81947">MKSIFTPIPLVVLSISLLILAPRQPLAQNKNDSEGNHSPSNNYYLQTAKMYYGLNDFAKAINALELAILLEPNNTEAQMLLNESKKIMEEKNGQCATTETKAISSEEAITPMSSDTDISSLLQDAYTAMEGEQYGDALKIIDAVLVIDPIHREALYLKEKVNDIKYQRFTENLKTTHEQEKLKSREYLRDAAIPHQDTLRFPPKKEWRDISKRILPELDKIVEENKRKTEQLRMIPHPEKNVTPKVIEDALNTIVSFEFLDAPLKDVIVFIREKTNVNMIVDSDAGSASVTLKLKDVPLRTALKYILPNGYEYVIEGDIIHVYRQKMELRVYDVRDVLINLDDKEPLEFDITAAATSQLTMRKKEGYKTKNPSDRICDLIELIVTTVEPLSWSNRASVIGSGGTTGSPRHINVIGQGEGSIIARMGQPGDLVVVNNKYVHEKIEDLLASLRSSQNLQVSIESRFITVSDKFLEDIGNNLMGEDVSIDTGAENIKGNLSGKDITGFSLNYAILGDPMLSGFLRAVQESKDSEFLTSPRITLSNTQRGNIAVVKTINYVQSTSVSEGVVTPVIGTIPEGTTFDVRPIVSSDRKYIHLEVTPSVFQIETIDSFRFSGVGTGTTFSGGGASTANIPPDQIIQLPQVNVSQVSVTVCVPDRGTLLIGGLGAITKTHTTSGIPILSNIPLLKRIFTRDQKTSNKSNLIILLKPTILIKEEYEKNLMNSLSAKKINFVHTNNKNK</sequence>
<dbReference type="RefSeq" id="WP_070066381.1">
    <property type="nucleotide sequence ID" value="NZ_MJUW02000034.1"/>
</dbReference>
<dbReference type="InterPro" id="IPR020845">
    <property type="entry name" value="AMP-binding_CS"/>
</dbReference>
<dbReference type="PANTHER" id="PTHR30604:SF1">
    <property type="entry name" value="DNA UTILIZATION PROTEIN HOFQ"/>
    <property type="match status" value="1"/>
</dbReference>
<keyword evidence="1" id="KW-0802">TPR repeat</keyword>
<feature type="repeat" description="TPR" evidence="1">
    <location>
        <begin position="41"/>
        <end position="74"/>
    </location>
</feature>
<name>A0A1V6M267_9BACT</name>
<organism evidence="4 5">
    <name type="scientific">Candidatus Brocadia sapporoensis</name>
    <dbReference type="NCBI Taxonomy" id="392547"/>
    <lineage>
        <taxon>Bacteria</taxon>
        <taxon>Pseudomonadati</taxon>
        <taxon>Planctomycetota</taxon>
        <taxon>Candidatus Brocadiia</taxon>
        <taxon>Candidatus Brocadiales</taxon>
        <taxon>Candidatus Brocadiaceae</taxon>
        <taxon>Candidatus Brocadia</taxon>
    </lineage>
</organism>
<comment type="caution">
    <text evidence="4">The sequence shown here is derived from an EMBL/GenBank/DDBJ whole genome shotgun (WGS) entry which is preliminary data.</text>
</comment>
<dbReference type="Gene3D" id="3.30.1370.130">
    <property type="match status" value="1"/>
</dbReference>
<dbReference type="InterPro" id="IPR001775">
    <property type="entry name" value="GspD/PilQ"/>
</dbReference>
<reference evidence="4 5" key="1">
    <citation type="journal article" date="2016" name="Genome Announc.">
        <title>Draft Genome Sequence of the Anaerobic Ammonium-Oxidizing Bacterium 'Candidatus Brocadia sp. 40'.</title>
        <authorList>
            <person name="Ali M."/>
            <person name="Haroon M.F."/>
            <person name="Narita Y."/>
            <person name="Zhang L."/>
            <person name="Rangel Shaw D."/>
            <person name="Okabe S."/>
            <person name="Saikaly P.E."/>
        </authorList>
    </citation>
    <scope>NUCLEOTIDE SEQUENCE [LARGE SCALE GENOMIC DNA]</scope>
    <source>
        <strain evidence="4 5">40</strain>
    </source>
</reference>
<gene>
    <name evidence="4" type="ORF">BIY37_03135</name>
</gene>
<dbReference type="PRINTS" id="PR00811">
    <property type="entry name" value="BCTERIALGSPD"/>
</dbReference>
<evidence type="ECO:0000256" key="1">
    <source>
        <dbReference type="PROSITE-ProRule" id="PRU00339"/>
    </source>
</evidence>
<feature type="domain" description="Type II/III secretion system secretin-like" evidence="3">
    <location>
        <begin position="523"/>
        <end position="710"/>
    </location>
</feature>
<dbReference type="InterPro" id="IPR004846">
    <property type="entry name" value="T2SS/T3SS_dom"/>
</dbReference>
<evidence type="ECO:0000259" key="3">
    <source>
        <dbReference type="Pfam" id="PF00263"/>
    </source>
</evidence>
<dbReference type="GO" id="GO:0009306">
    <property type="term" value="P:protein secretion"/>
    <property type="evidence" value="ECO:0007669"/>
    <property type="project" value="InterPro"/>
</dbReference>
<accession>A0A1V6M267</accession>
<dbReference type="PROSITE" id="PS00455">
    <property type="entry name" value="AMP_BINDING"/>
    <property type="match status" value="1"/>
</dbReference>
<dbReference type="InterPro" id="IPR011990">
    <property type="entry name" value="TPR-like_helical_dom_sf"/>
</dbReference>
<dbReference type="InterPro" id="IPR019734">
    <property type="entry name" value="TPR_rpt"/>
</dbReference>
<dbReference type="InterPro" id="IPR051808">
    <property type="entry name" value="Type_IV_pilus_biogenesis"/>
</dbReference>
<proteinExistence type="inferred from homology"/>
<dbReference type="PROSITE" id="PS50005">
    <property type="entry name" value="TPR"/>
    <property type="match status" value="1"/>
</dbReference>
<dbReference type="PANTHER" id="PTHR30604">
    <property type="entry name" value="PROTEIN TRANSPORT PROTEIN HOFQ"/>
    <property type="match status" value="1"/>
</dbReference>
<dbReference type="EMBL" id="MJUW02000034">
    <property type="protein sequence ID" value="OQD46460.1"/>
    <property type="molecule type" value="Genomic_DNA"/>
</dbReference>
<evidence type="ECO:0000313" key="5">
    <source>
        <dbReference type="Proteomes" id="UP000242219"/>
    </source>
</evidence>
<comment type="similarity">
    <text evidence="2">Belongs to the bacterial secretin family.</text>
</comment>
<dbReference type="SUPFAM" id="SSF48452">
    <property type="entry name" value="TPR-like"/>
    <property type="match status" value="1"/>
</dbReference>
<evidence type="ECO:0000256" key="2">
    <source>
        <dbReference type="RuleBase" id="RU004003"/>
    </source>
</evidence>
<protein>
    <recommendedName>
        <fullName evidence="3">Type II/III secretion system secretin-like domain-containing protein</fullName>
    </recommendedName>
</protein>
<dbReference type="Pfam" id="PF00263">
    <property type="entry name" value="Secretin"/>
    <property type="match status" value="1"/>
</dbReference>
<dbReference type="SMART" id="SM00028">
    <property type="entry name" value="TPR"/>
    <property type="match status" value="2"/>
</dbReference>
<dbReference type="Gene3D" id="1.25.40.10">
    <property type="entry name" value="Tetratricopeptide repeat domain"/>
    <property type="match status" value="1"/>
</dbReference>
<evidence type="ECO:0000313" key="4">
    <source>
        <dbReference type="EMBL" id="OQD46460.1"/>
    </source>
</evidence>
<keyword evidence="5" id="KW-1185">Reference proteome</keyword>